<dbReference type="GO" id="GO:0004474">
    <property type="term" value="F:malate synthase activity"/>
    <property type="evidence" value="ECO:0007669"/>
    <property type="project" value="UniProtKB-EC"/>
</dbReference>
<comment type="cofactor">
    <cofactor evidence="1">
        <name>Mg(2+)</name>
        <dbReference type="ChEBI" id="CHEBI:18420"/>
    </cofactor>
</comment>
<feature type="binding site" evidence="24">
    <location>
        <position position="166"/>
    </location>
    <ligand>
        <name>substrate</name>
    </ligand>
</feature>
<dbReference type="EC" id="3.1.2.30" evidence="18"/>
<dbReference type="RefSeq" id="XP_022287181.1">
    <property type="nucleotide sequence ID" value="XM_022431473.1"/>
</dbReference>
<dbReference type="Gene3D" id="3.20.20.60">
    <property type="entry name" value="Phosphoenolpyruvate-binding domains"/>
    <property type="match status" value="1"/>
</dbReference>
<comment type="catalytic activity">
    <reaction evidence="13">
        <text>glyoxylate + acetyl-CoA + H2O = (S)-malate + CoA + H(+)</text>
        <dbReference type="Rhea" id="RHEA:18181"/>
        <dbReference type="ChEBI" id="CHEBI:15377"/>
        <dbReference type="ChEBI" id="CHEBI:15378"/>
        <dbReference type="ChEBI" id="CHEBI:15589"/>
        <dbReference type="ChEBI" id="CHEBI:36655"/>
        <dbReference type="ChEBI" id="CHEBI:57287"/>
        <dbReference type="ChEBI" id="CHEBI:57288"/>
        <dbReference type="EC" id="2.3.3.9"/>
    </reaction>
</comment>
<evidence type="ECO:0000256" key="5">
    <source>
        <dbReference type="ARBA" id="ARBA00022679"/>
    </source>
</evidence>
<feature type="binding site" evidence="25">
    <location>
        <position position="166"/>
    </location>
    <ligand>
        <name>Mg(2+)</name>
        <dbReference type="ChEBI" id="CHEBI:18420"/>
    </ligand>
</feature>
<sequence>MMVLQRVRVKLLNPRTLRQITVAGVYGGQTDSQSKPYTPRRAVMYVPGNDQKKIQKVTSLDLDCAVMDCEDGVAANKKEEARTTIRQALDECDFGRTECVVRVNSVTSGLMEKDLSEILSAQRMPQTLMLPKVERVEDIDMFTKRLKEVLQGRQLTTRPFLITYVESALGLMNLRDIFKKTIDLQLKEQLYILDGVVFGSDDFCADIGATRTADAKELLYARQKIVTCAKAYKLQAIDMVHIDLKDLEGIEQQSLEGARMGFTGKQVIHPSHVPIVQRAFSPTQEQVTWASQLVEAFTAHSQSGKGAFTFHGKMIDMPSVLQAKNILQLSANIGPKQE</sequence>
<dbReference type="OrthoDB" id="1773at2759"/>
<comment type="similarity">
    <text evidence="17">Belongs to the HpcH/HpaI aldolase family. Citrate lyase beta subunit-like subfamily.</text>
</comment>
<evidence type="ECO:0000256" key="15">
    <source>
        <dbReference type="ARBA" id="ARBA00051672"/>
    </source>
</evidence>
<dbReference type="GO" id="GO:0046872">
    <property type="term" value="F:metal ion binding"/>
    <property type="evidence" value="ECO:0007669"/>
    <property type="project" value="UniProtKB-KW"/>
</dbReference>
<evidence type="ECO:0000256" key="24">
    <source>
        <dbReference type="PIRSR" id="PIRSR015582-1"/>
    </source>
</evidence>
<evidence type="ECO:0000256" key="7">
    <source>
        <dbReference type="ARBA" id="ARBA00022801"/>
    </source>
</evidence>
<comment type="subunit">
    <text evidence="3">Homotrimer.</text>
</comment>
<keyword evidence="9" id="KW-0809">Transit peptide</keyword>
<gene>
    <name evidence="28 29" type="primary">LOC111099945</name>
</gene>
<dbReference type="PANTHER" id="PTHR11105:SF0">
    <property type="entry name" value="CITRAMALYL-COA LYASE, MITOCHONDRIAL"/>
    <property type="match status" value="1"/>
</dbReference>
<evidence type="ECO:0000256" key="22">
    <source>
        <dbReference type="ARBA" id="ARBA00076788"/>
    </source>
</evidence>
<evidence type="ECO:0000256" key="8">
    <source>
        <dbReference type="ARBA" id="ARBA00022842"/>
    </source>
</evidence>
<keyword evidence="12" id="KW-0456">Lyase</keyword>
<keyword evidence="5" id="KW-0808">Transferase</keyword>
<dbReference type="PIRSF" id="PIRSF015582">
    <property type="entry name" value="Cit_lyase_B"/>
    <property type="match status" value="1"/>
</dbReference>
<evidence type="ECO:0000256" key="20">
    <source>
        <dbReference type="ARBA" id="ARBA00072098"/>
    </source>
</evidence>
<dbReference type="SUPFAM" id="SSF51621">
    <property type="entry name" value="Phosphoenolpyruvate/pyruvate domain"/>
    <property type="match status" value="1"/>
</dbReference>
<comment type="catalytic activity">
    <reaction evidence="14">
        <text>propanoyl-CoA + glyoxylate + H2O = 3-methylmalate + CoA + H(+)</text>
        <dbReference type="Rhea" id="RHEA:47628"/>
        <dbReference type="ChEBI" id="CHEBI:15377"/>
        <dbReference type="ChEBI" id="CHEBI:15378"/>
        <dbReference type="ChEBI" id="CHEBI:36655"/>
        <dbReference type="ChEBI" id="CHEBI:57287"/>
        <dbReference type="ChEBI" id="CHEBI:57392"/>
        <dbReference type="ChEBI" id="CHEBI:87810"/>
    </reaction>
</comment>
<keyword evidence="8 25" id="KW-0460">Magnesium</keyword>
<organism evidence="27 29">
    <name type="scientific">Crassostrea virginica</name>
    <name type="common">Eastern oyster</name>
    <dbReference type="NCBI Taxonomy" id="6565"/>
    <lineage>
        <taxon>Eukaryota</taxon>
        <taxon>Metazoa</taxon>
        <taxon>Spiralia</taxon>
        <taxon>Lophotrochozoa</taxon>
        <taxon>Mollusca</taxon>
        <taxon>Bivalvia</taxon>
        <taxon>Autobranchia</taxon>
        <taxon>Pteriomorphia</taxon>
        <taxon>Ostreida</taxon>
        <taxon>Ostreoidea</taxon>
        <taxon>Ostreidae</taxon>
        <taxon>Crassostrea</taxon>
    </lineage>
</organism>
<dbReference type="AlphaFoldDB" id="A0A8B8A6T6"/>
<evidence type="ECO:0000256" key="16">
    <source>
        <dbReference type="ARBA" id="ARBA00055540"/>
    </source>
</evidence>
<evidence type="ECO:0000313" key="28">
    <source>
        <dbReference type="RefSeq" id="XP_022287181.1"/>
    </source>
</evidence>
<feature type="domain" description="HpcH/HpaI aldolase/citrate lyase" evidence="26">
    <location>
        <begin position="41"/>
        <end position="270"/>
    </location>
</feature>
<keyword evidence="7" id="KW-0378">Hydrolase</keyword>
<evidence type="ECO:0000256" key="1">
    <source>
        <dbReference type="ARBA" id="ARBA00001946"/>
    </source>
</evidence>
<feature type="binding site" evidence="24">
    <location>
        <position position="102"/>
    </location>
    <ligand>
        <name>substrate</name>
    </ligand>
</feature>
<evidence type="ECO:0000256" key="11">
    <source>
        <dbReference type="ARBA" id="ARBA00023128"/>
    </source>
</evidence>
<dbReference type="EC" id="4.1.3.25" evidence="19"/>
<evidence type="ECO:0000256" key="9">
    <source>
        <dbReference type="ARBA" id="ARBA00022946"/>
    </source>
</evidence>
<evidence type="ECO:0000256" key="3">
    <source>
        <dbReference type="ARBA" id="ARBA00011233"/>
    </source>
</evidence>
<dbReference type="InterPro" id="IPR040186">
    <property type="entry name" value="Citramalyl-CoA_lyase"/>
</dbReference>
<proteinExistence type="inferred from homology"/>
<keyword evidence="10" id="KW-0007">Acetylation</keyword>
<dbReference type="EC" id="2.3.3.9" evidence="4"/>
<dbReference type="GO" id="GO:0106064">
    <property type="term" value="P:regulation of cobalamin metabolic process"/>
    <property type="evidence" value="ECO:0007669"/>
    <property type="project" value="TreeGrafter"/>
</dbReference>
<evidence type="ECO:0000256" key="14">
    <source>
        <dbReference type="ARBA" id="ARBA00051623"/>
    </source>
</evidence>
<keyword evidence="11" id="KW-0496">Mitochondrion</keyword>
<evidence type="ECO:0000256" key="17">
    <source>
        <dbReference type="ARBA" id="ARBA00061542"/>
    </source>
</evidence>
<evidence type="ECO:0000256" key="13">
    <source>
        <dbReference type="ARBA" id="ARBA00047918"/>
    </source>
</evidence>
<dbReference type="InterPro" id="IPR040442">
    <property type="entry name" value="Pyrv_kinase-like_dom_sf"/>
</dbReference>
<dbReference type="InterPro" id="IPR005000">
    <property type="entry name" value="Aldolase/citrate-lyase_domain"/>
</dbReference>
<dbReference type="InterPro" id="IPR011206">
    <property type="entry name" value="Citrate_lyase_beta/mcl1/mcl2"/>
</dbReference>
<dbReference type="GeneID" id="111099945"/>
<dbReference type="GO" id="GO:0047777">
    <property type="term" value="F:(S)-citramalyl-CoA lyase activity"/>
    <property type="evidence" value="ECO:0007669"/>
    <property type="project" value="UniProtKB-EC"/>
</dbReference>
<comment type="subcellular location">
    <subcellularLocation>
        <location evidence="2">Mitochondrion</location>
    </subcellularLocation>
</comment>
<dbReference type="RefSeq" id="XP_022287182.1">
    <property type="nucleotide sequence ID" value="XM_022431474.1"/>
</dbReference>
<evidence type="ECO:0000256" key="2">
    <source>
        <dbReference type="ARBA" id="ARBA00004173"/>
    </source>
</evidence>
<evidence type="ECO:0000256" key="19">
    <source>
        <dbReference type="ARBA" id="ARBA00066840"/>
    </source>
</evidence>
<accession>A0A8B8A6T6</accession>
<name>A0A8B8A6T6_CRAVI</name>
<keyword evidence="27" id="KW-1185">Reference proteome</keyword>
<evidence type="ECO:0000256" key="12">
    <source>
        <dbReference type="ARBA" id="ARBA00023239"/>
    </source>
</evidence>
<dbReference type="PANTHER" id="PTHR11105">
    <property type="entry name" value="CITRATE LYASE SUBUNIT BETA-RELATED"/>
    <property type="match status" value="1"/>
</dbReference>
<evidence type="ECO:0000256" key="21">
    <source>
        <dbReference type="ARBA" id="ARBA00076231"/>
    </source>
</evidence>
<evidence type="ECO:0000256" key="23">
    <source>
        <dbReference type="ARBA" id="ARBA00083020"/>
    </source>
</evidence>
<protein>
    <recommendedName>
        <fullName evidence="20">Citramalyl-CoA lyase, mitochondrial</fullName>
        <ecNumber evidence="4">2.3.3.9</ecNumber>
        <ecNumber evidence="18">3.1.2.30</ecNumber>
        <ecNumber evidence="19">4.1.3.25</ecNumber>
    </recommendedName>
    <alternativeName>
        <fullName evidence="22">(3S)-malyl-CoA thioesterase</fullName>
    </alternativeName>
    <alternativeName>
        <fullName evidence="23">Beta-methylmalate synthase</fullName>
    </alternativeName>
    <alternativeName>
        <fullName evidence="21">Malate synthase</fullName>
    </alternativeName>
</protein>
<evidence type="ECO:0000259" key="26">
    <source>
        <dbReference type="Pfam" id="PF03328"/>
    </source>
</evidence>
<keyword evidence="6 25" id="KW-0479">Metal-binding</keyword>
<dbReference type="GO" id="GO:0016787">
    <property type="term" value="F:hydrolase activity"/>
    <property type="evidence" value="ECO:0007669"/>
    <property type="project" value="UniProtKB-KW"/>
</dbReference>
<reference evidence="28 29" key="1">
    <citation type="submission" date="2025-04" db="UniProtKB">
        <authorList>
            <consortium name="RefSeq"/>
        </authorList>
    </citation>
    <scope>IDENTIFICATION</scope>
    <source>
        <tissue evidence="28 29">Whole sample</tissue>
    </source>
</reference>
<comment type="catalytic activity">
    <reaction evidence="15">
        <text>(3S)-citramalyl-CoA = pyruvate + acetyl-CoA</text>
        <dbReference type="Rhea" id="RHEA:22612"/>
        <dbReference type="ChEBI" id="CHEBI:15361"/>
        <dbReference type="ChEBI" id="CHEBI:57288"/>
        <dbReference type="ChEBI" id="CHEBI:58668"/>
        <dbReference type="EC" id="4.1.3.25"/>
    </reaction>
</comment>
<dbReference type="InterPro" id="IPR015813">
    <property type="entry name" value="Pyrv/PenolPyrv_kinase-like_dom"/>
</dbReference>
<dbReference type="GO" id="GO:0005739">
    <property type="term" value="C:mitochondrion"/>
    <property type="evidence" value="ECO:0007669"/>
    <property type="project" value="UniProtKB-SubCell"/>
</dbReference>
<evidence type="ECO:0000256" key="18">
    <source>
        <dbReference type="ARBA" id="ARBA00066460"/>
    </source>
</evidence>
<evidence type="ECO:0000256" key="25">
    <source>
        <dbReference type="PIRSR" id="PIRSR015582-2"/>
    </source>
</evidence>
<dbReference type="KEGG" id="cvn:111099945"/>
<evidence type="ECO:0000256" key="4">
    <source>
        <dbReference type="ARBA" id="ARBA00012636"/>
    </source>
</evidence>
<evidence type="ECO:0000313" key="29">
    <source>
        <dbReference type="RefSeq" id="XP_022287182.1"/>
    </source>
</evidence>
<dbReference type="FunFam" id="3.20.20.60:FF:000014">
    <property type="entry name" value="Citrate lyase subunit beta-like protein"/>
    <property type="match status" value="1"/>
</dbReference>
<evidence type="ECO:0000313" key="27">
    <source>
        <dbReference type="Proteomes" id="UP000694844"/>
    </source>
</evidence>
<feature type="binding site" evidence="25">
    <location>
        <position position="202"/>
    </location>
    <ligand>
        <name>Mg(2+)</name>
        <dbReference type="ChEBI" id="CHEBI:18420"/>
    </ligand>
</feature>
<dbReference type="Pfam" id="PF03328">
    <property type="entry name" value="HpcH_HpaI"/>
    <property type="match status" value="1"/>
</dbReference>
<evidence type="ECO:0000256" key="6">
    <source>
        <dbReference type="ARBA" id="ARBA00022723"/>
    </source>
</evidence>
<comment type="function">
    <text evidence="16">Mitochondrial citramalyl-CoA lyase indirectly involved in the vitamin B12 metabolism. Converts citramalyl-CoA into acetyl-CoA and pyruvate in the C5-dicarboxylate catabolism pathway. The C5-dicarboxylate catabolism pathway is required to detoxify itaconate, a vitamin B12-poisoning metabolite. Also acts as a malate synthase in vitro, converting glyoxylate and acetyl-CoA to malate. Also displays malyl-CoA thioesterase activity. Also acts as a beta-methylmalate synthase in vitro, by mediating conversion of glyoxylate and propionyl-CoA to beta-methylmalate. Also has very weak citramalate synthase activity in vitro.</text>
</comment>
<dbReference type="Proteomes" id="UP000694844">
    <property type="component" value="Chromosome 6"/>
</dbReference>
<evidence type="ECO:0000256" key="10">
    <source>
        <dbReference type="ARBA" id="ARBA00022990"/>
    </source>
</evidence>